<keyword evidence="2" id="KW-0963">Cytoplasm</keyword>
<evidence type="ECO:0000256" key="6">
    <source>
        <dbReference type="SAM" id="MobiDB-lite"/>
    </source>
</evidence>
<evidence type="ECO:0000256" key="2">
    <source>
        <dbReference type="ARBA" id="ARBA00022490"/>
    </source>
</evidence>
<reference evidence="8" key="1">
    <citation type="submission" date="2021-12" db="EMBL/GenBank/DDBJ databases">
        <authorList>
            <person name="Martin H S."/>
        </authorList>
    </citation>
    <scope>NUCLEOTIDE SEQUENCE</scope>
</reference>
<sequence>MKKTGTDPKVKKTLVRNYEKKIRIERKGVHDVDAGPSKLNKNPHKPLTQRDINLDEPTLCSSEVLASYLSDVRKSVPPPLSPDDLNINKSHINAKITKKLNFHFNDRIYKNLVELNADITNLQDKQDKKNTKNRIPLKKDLEPRIEDFCQEEKEPDVCPNVPILKRNITLLKGVEDGRLHRLIASFEKL</sequence>
<keyword evidence="5" id="KW-0175">Coiled coil</keyword>
<comment type="similarity">
    <text evidence="4">Belongs to the PPP1R35 family.</text>
</comment>
<dbReference type="Pfam" id="PF15503">
    <property type="entry name" value="PPP1R35_C"/>
    <property type="match status" value="1"/>
</dbReference>
<feature type="coiled-coil region" evidence="5">
    <location>
        <begin position="105"/>
        <end position="132"/>
    </location>
</feature>
<evidence type="ECO:0000256" key="5">
    <source>
        <dbReference type="SAM" id="Coils"/>
    </source>
</evidence>
<dbReference type="OrthoDB" id="8191506at2759"/>
<dbReference type="GO" id="GO:0005814">
    <property type="term" value="C:centriole"/>
    <property type="evidence" value="ECO:0007669"/>
    <property type="project" value="UniProtKB-SubCell"/>
</dbReference>
<proteinExistence type="inferred from homology"/>
<evidence type="ECO:0000256" key="4">
    <source>
        <dbReference type="ARBA" id="ARBA00029452"/>
    </source>
</evidence>
<evidence type="ECO:0000313" key="9">
    <source>
        <dbReference type="Proteomes" id="UP000838878"/>
    </source>
</evidence>
<dbReference type="Proteomes" id="UP000838878">
    <property type="component" value="Chromosome 2"/>
</dbReference>
<keyword evidence="3" id="KW-0206">Cytoskeleton</keyword>
<accession>A0A8J9UK50</accession>
<protein>
    <recommendedName>
        <fullName evidence="7">Protein phosphatase 1 regulatory subunit 35 C-terminal domain-containing protein</fullName>
    </recommendedName>
</protein>
<evidence type="ECO:0000259" key="7">
    <source>
        <dbReference type="Pfam" id="PF15503"/>
    </source>
</evidence>
<comment type="subcellular location">
    <subcellularLocation>
        <location evidence="1">Cytoplasm</location>
        <location evidence="1">Cytoskeleton</location>
        <location evidence="1">Microtubule organizing center</location>
        <location evidence="1">Centrosome</location>
        <location evidence="1">Centriole</location>
    </subcellularLocation>
</comment>
<gene>
    <name evidence="8" type="ORF">BINO364_LOCUS6733</name>
</gene>
<feature type="non-terminal residue" evidence="8">
    <location>
        <position position="189"/>
    </location>
</feature>
<name>A0A8J9UK50_9NEOP</name>
<evidence type="ECO:0000256" key="1">
    <source>
        <dbReference type="ARBA" id="ARBA00004114"/>
    </source>
</evidence>
<evidence type="ECO:0000256" key="3">
    <source>
        <dbReference type="ARBA" id="ARBA00023212"/>
    </source>
</evidence>
<organism evidence="8 9">
    <name type="scientific">Brenthis ino</name>
    <name type="common">lesser marbled fritillary</name>
    <dbReference type="NCBI Taxonomy" id="405034"/>
    <lineage>
        <taxon>Eukaryota</taxon>
        <taxon>Metazoa</taxon>
        <taxon>Ecdysozoa</taxon>
        <taxon>Arthropoda</taxon>
        <taxon>Hexapoda</taxon>
        <taxon>Insecta</taxon>
        <taxon>Pterygota</taxon>
        <taxon>Neoptera</taxon>
        <taxon>Endopterygota</taxon>
        <taxon>Lepidoptera</taxon>
        <taxon>Glossata</taxon>
        <taxon>Ditrysia</taxon>
        <taxon>Papilionoidea</taxon>
        <taxon>Nymphalidae</taxon>
        <taxon>Heliconiinae</taxon>
        <taxon>Argynnini</taxon>
        <taxon>Brenthis</taxon>
    </lineage>
</organism>
<dbReference type="EMBL" id="OV170222">
    <property type="protein sequence ID" value="CAH0720514.1"/>
    <property type="molecule type" value="Genomic_DNA"/>
</dbReference>
<feature type="region of interest" description="Disordered" evidence="6">
    <location>
        <begin position="26"/>
        <end position="50"/>
    </location>
</feature>
<dbReference type="InterPro" id="IPR029135">
    <property type="entry name" value="PPP1R35_C"/>
</dbReference>
<evidence type="ECO:0000313" key="8">
    <source>
        <dbReference type="EMBL" id="CAH0720514.1"/>
    </source>
</evidence>
<dbReference type="AlphaFoldDB" id="A0A8J9UK50"/>
<feature type="domain" description="Protein phosphatase 1 regulatory subunit 35 C-terminal" evidence="7">
    <location>
        <begin position="88"/>
        <end position="150"/>
    </location>
</feature>
<keyword evidence="9" id="KW-1185">Reference proteome</keyword>